<dbReference type="InterPro" id="IPR000847">
    <property type="entry name" value="LysR_HTH_N"/>
</dbReference>
<name>A0A378C9C0_KLEPN</name>
<dbReference type="SUPFAM" id="SSF46785">
    <property type="entry name" value="Winged helix' DNA-binding domain"/>
    <property type="match status" value="1"/>
</dbReference>
<dbReference type="InterPro" id="IPR036388">
    <property type="entry name" value="WH-like_DNA-bd_sf"/>
</dbReference>
<proteinExistence type="inferred from homology"/>
<keyword evidence="4" id="KW-0804">Transcription</keyword>
<evidence type="ECO:0000256" key="2">
    <source>
        <dbReference type="ARBA" id="ARBA00023015"/>
    </source>
</evidence>
<organism evidence="6 7">
    <name type="scientific">Klebsiella pneumoniae</name>
    <dbReference type="NCBI Taxonomy" id="573"/>
    <lineage>
        <taxon>Bacteria</taxon>
        <taxon>Pseudomonadati</taxon>
        <taxon>Pseudomonadota</taxon>
        <taxon>Gammaproteobacteria</taxon>
        <taxon>Enterobacterales</taxon>
        <taxon>Enterobacteriaceae</taxon>
        <taxon>Klebsiella/Raoultella group</taxon>
        <taxon>Klebsiella</taxon>
        <taxon>Klebsiella pneumoniae complex</taxon>
    </lineage>
</organism>
<evidence type="ECO:0000256" key="4">
    <source>
        <dbReference type="ARBA" id="ARBA00023163"/>
    </source>
</evidence>
<keyword evidence="2" id="KW-0805">Transcription regulation</keyword>
<dbReference type="GO" id="GO:0006351">
    <property type="term" value="P:DNA-templated transcription"/>
    <property type="evidence" value="ECO:0007669"/>
    <property type="project" value="TreeGrafter"/>
</dbReference>
<dbReference type="PANTHER" id="PTHR30537:SF72">
    <property type="entry name" value="LYSR FAMILY TRANSCRIPTIONAL REGULATOR"/>
    <property type="match status" value="1"/>
</dbReference>
<dbReference type="AlphaFoldDB" id="A0A378C9C0"/>
<dbReference type="FunFam" id="1.10.10.10:FF:000001">
    <property type="entry name" value="LysR family transcriptional regulator"/>
    <property type="match status" value="1"/>
</dbReference>
<evidence type="ECO:0000259" key="5">
    <source>
        <dbReference type="PROSITE" id="PS50931"/>
    </source>
</evidence>
<dbReference type="InterPro" id="IPR058163">
    <property type="entry name" value="LysR-type_TF_proteobact-type"/>
</dbReference>
<keyword evidence="3" id="KW-0238">DNA-binding</keyword>
<dbReference type="Pfam" id="PF00126">
    <property type="entry name" value="HTH_1"/>
    <property type="match status" value="1"/>
</dbReference>
<dbReference type="GO" id="GO:0003700">
    <property type="term" value="F:DNA-binding transcription factor activity"/>
    <property type="evidence" value="ECO:0007669"/>
    <property type="project" value="InterPro"/>
</dbReference>
<dbReference type="PANTHER" id="PTHR30537">
    <property type="entry name" value="HTH-TYPE TRANSCRIPTIONAL REGULATOR"/>
    <property type="match status" value="1"/>
</dbReference>
<reference evidence="6 7" key="1">
    <citation type="submission" date="2018-06" db="EMBL/GenBank/DDBJ databases">
        <authorList>
            <consortium name="Pathogen Informatics"/>
            <person name="Doyle S."/>
        </authorList>
    </citation>
    <scope>NUCLEOTIDE SEQUENCE [LARGE SCALE GENOMIC DNA]</scope>
    <source>
        <strain evidence="6 7">NCTC11679</strain>
    </source>
</reference>
<dbReference type="Proteomes" id="UP000255239">
    <property type="component" value="Unassembled WGS sequence"/>
</dbReference>
<dbReference type="EMBL" id="UGMG01000001">
    <property type="protein sequence ID" value="STV65209.1"/>
    <property type="molecule type" value="Genomic_DNA"/>
</dbReference>
<sequence length="149" mass="15902">MDKLDTLTLFVRIVERGSFSAAAADLGVSRPVATAAIKALEVSLGARLLHRTTRHVRPTAEGSLYYQRCVSILAALEEANRSAGGSISGTIRVDVAATWRGPCCCPRCRSFSPATRTLRCRSAKASVTSIWFARESTASFAAAISPTAR</sequence>
<evidence type="ECO:0000256" key="3">
    <source>
        <dbReference type="ARBA" id="ARBA00023125"/>
    </source>
</evidence>
<evidence type="ECO:0000313" key="7">
    <source>
        <dbReference type="Proteomes" id="UP000255239"/>
    </source>
</evidence>
<protein>
    <submittedName>
        <fullName evidence="6">LysR family transcriptional regulator</fullName>
    </submittedName>
</protein>
<evidence type="ECO:0000256" key="1">
    <source>
        <dbReference type="ARBA" id="ARBA00009437"/>
    </source>
</evidence>
<accession>A0A378C9C0</accession>
<dbReference type="PROSITE" id="PS50931">
    <property type="entry name" value="HTH_LYSR"/>
    <property type="match status" value="1"/>
</dbReference>
<feature type="domain" description="HTH lysR-type" evidence="5">
    <location>
        <begin position="1"/>
        <end position="59"/>
    </location>
</feature>
<dbReference type="GO" id="GO:0043565">
    <property type="term" value="F:sequence-specific DNA binding"/>
    <property type="evidence" value="ECO:0007669"/>
    <property type="project" value="TreeGrafter"/>
</dbReference>
<gene>
    <name evidence="6" type="primary">benM_3</name>
    <name evidence="6" type="ORF">NCTC11679_03194</name>
</gene>
<dbReference type="Gene3D" id="1.10.10.10">
    <property type="entry name" value="Winged helix-like DNA-binding domain superfamily/Winged helix DNA-binding domain"/>
    <property type="match status" value="1"/>
</dbReference>
<comment type="similarity">
    <text evidence="1">Belongs to the LysR transcriptional regulatory family.</text>
</comment>
<dbReference type="InterPro" id="IPR036390">
    <property type="entry name" value="WH_DNA-bd_sf"/>
</dbReference>
<evidence type="ECO:0000313" key="6">
    <source>
        <dbReference type="EMBL" id="STV65209.1"/>
    </source>
</evidence>